<dbReference type="GO" id="GO:0005886">
    <property type="term" value="C:plasma membrane"/>
    <property type="evidence" value="ECO:0007669"/>
    <property type="project" value="UniProtKB-SubCell"/>
</dbReference>
<feature type="transmembrane region" description="Helical" evidence="7">
    <location>
        <begin position="142"/>
        <end position="161"/>
    </location>
</feature>
<dbReference type="AlphaFoldDB" id="A0A132NB32"/>
<dbReference type="Proteomes" id="UP000748108">
    <property type="component" value="Unassembled WGS sequence"/>
</dbReference>
<dbReference type="CDD" id="cd06261">
    <property type="entry name" value="TM_PBP2"/>
    <property type="match status" value="1"/>
</dbReference>
<feature type="domain" description="ABC transmembrane type-1" evidence="8">
    <location>
        <begin position="103"/>
        <end position="292"/>
    </location>
</feature>
<keyword evidence="2 7" id="KW-0813">Transport</keyword>
<comment type="similarity">
    <text evidence="7">Belongs to the binding-protein-dependent transport system permease family.</text>
</comment>
<proteinExistence type="inferred from homology"/>
<evidence type="ECO:0000313" key="11">
    <source>
        <dbReference type="Proteomes" id="UP000243024"/>
    </source>
</evidence>
<dbReference type="Gene3D" id="1.10.3720.10">
    <property type="entry name" value="MetI-like"/>
    <property type="match status" value="1"/>
</dbReference>
<dbReference type="InterPro" id="IPR025966">
    <property type="entry name" value="OppC_N"/>
</dbReference>
<evidence type="ECO:0000256" key="6">
    <source>
        <dbReference type="ARBA" id="ARBA00023136"/>
    </source>
</evidence>
<sequence length="305" mass="33867">MQGELTERDFLPLREKEEAERIAGESLSFWRDVFRRLRKNPVAMGALVFLLVMTALAILAPILSPYAYDEPNLTDANMPPGAKHWFGTDEFGRDLWVRVWIGARISLFIALMAALIDLVIGVVLGVLAGYKGGWVDNVIMRTIEILSGIPWLIMVILLIIVMGSGMATLIIAMAITGWVGMARLVRGQVMQLKVQEFVLAARTLGAGTWRIMWKHLIPNVLGIVIVRLTMNIPAIIFTEAVLSFLGIGLKPPLASWGVLVNDGYKMLGSFPWNFWFPALAISLTTLAFNLLGDGLRDAIDPRLRR</sequence>
<organism evidence="10 11">
    <name type="scientific">Hydrogenibacillus schlegelii</name>
    <name type="common">Bacillus schlegelii</name>
    <dbReference type="NCBI Taxonomy" id="1484"/>
    <lineage>
        <taxon>Bacteria</taxon>
        <taxon>Bacillati</taxon>
        <taxon>Bacillota</taxon>
        <taxon>Bacilli</taxon>
        <taxon>Bacillales</taxon>
        <taxon>Bacillales Family X. Incertae Sedis</taxon>
        <taxon>Hydrogenibacillus</taxon>
    </lineage>
</organism>
<keyword evidence="4 7" id="KW-0812">Transmembrane</keyword>
<dbReference type="PANTHER" id="PTHR43386:SF22">
    <property type="entry name" value="OLIGOPEPTIDE TRANSPORT SYSTEM PERMEASE PROTEIN OPPC"/>
    <property type="match status" value="1"/>
</dbReference>
<dbReference type="SUPFAM" id="SSF161098">
    <property type="entry name" value="MetI-like"/>
    <property type="match status" value="1"/>
</dbReference>
<feature type="transmembrane region" description="Helical" evidence="7">
    <location>
        <begin position="167"/>
        <end position="185"/>
    </location>
</feature>
<evidence type="ECO:0000256" key="4">
    <source>
        <dbReference type="ARBA" id="ARBA00022692"/>
    </source>
</evidence>
<dbReference type="OrthoDB" id="9797472at2"/>
<evidence type="ECO:0000256" key="2">
    <source>
        <dbReference type="ARBA" id="ARBA00022448"/>
    </source>
</evidence>
<dbReference type="PANTHER" id="PTHR43386">
    <property type="entry name" value="OLIGOPEPTIDE TRANSPORT SYSTEM PERMEASE PROTEIN APPC"/>
    <property type="match status" value="1"/>
</dbReference>
<dbReference type="GO" id="GO:0055085">
    <property type="term" value="P:transmembrane transport"/>
    <property type="evidence" value="ECO:0007669"/>
    <property type="project" value="InterPro"/>
</dbReference>
<protein>
    <submittedName>
        <fullName evidence="9">ABC transporter permease</fullName>
    </submittedName>
    <submittedName>
        <fullName evidence="10">Diguanylate cyclase</fullName>
    </submittedName>
</protein>
<evidence type="ECO:0000256" key="1">
    <source>
        <dbReference type="ARBA" id="ARBA00004651"/>
    </source>
</evidence>
<dbReference type="InterPro" id="IPR000515">
    <property type="entry name" value="MetI-like"/>
</dbReference>
<keyword evidence="6 7" id="KW-0472">Membrane</keyword>
<accession>A0A132NB32</accession>
<reference evidence="10 11" key="1">
    <citation type="submission" date="2015-09" db="EMBL/GenBank/DDBJ databases">
        <title>Draft genome sequence of Hydrogenibacillus schlegelii DSM 2000.</title>
        <authorList>
            <person name="Hemp J."/>
        </authorList>
    </citation>
    <scope>NUCLEOTIDE SEQUENCE [LARGE SCALE GENOMIC DNA]</scope>
    <source>
        <strain evidence="10 11">MA 48</strain>
    </source>
</reference>
<feature type="transmembrane region" description="Helical" evidence="7">
    <location>
        <begin position="220"/>
        <end position="247"/>
    </location>
</feature>
<name>A0A132NB32_HYDSH</name>
<comment type="subcellular location">
    <subcellularLocation>
        <location evidence="1 7">Cell membrane</location>
        <topology evidence="1 7">Multi-pass membrane protein</topology>
    </subcellularLocation>
</comment>
<reference evidence="9" key="2">
    <citation type="journal article" date="2021" name="Microbiology">
        <title>Metagenomic Analysis of the Microbial Community in the Underground Coal Fire Area (Kemerovo Region, Russia) Revealed Predominance of Thermophilic Members of the Phyla Deinococcus-thermus, Aquificae, and Firmicutes.</title>
        <authorList>
            <person name="Kadnikov V."/>
            <person name="Mardanov A.V."/>
            <person name="Beletsky A.V."/>
            <person name="Karnachuk O.V."/>
            <person name="Ravin N.V."/>
        </authorList>
    </citation>
    <scope>NUCLEOTIDE SEQUENCE</scope>
    <source>
        <strain evidence="9">RBS10-49</strain>
    </source>
</reference>
<dbReference type="STRING" id="1484.SA87_09885"/>
<dbReference type="InterPro" id="IPR035906">
    <property type="entry name" value="MetI-like_sf"/>
</dbReference>
<evidence type="ECO:0000313" key="9">
    <source>
        <dbReference type="EMBL" id="MBT9282596.1"/>
    </source>
</evidence>
<keyword evidence="5 7" id="KW-1133">Transmembrane helix</keyword>
<feature type="transmembrane region" description="Helical" evidence="7">
    <location>
        <begin position="105"/>
        <end position="130"/>
    </location>
</feature>
<dbReference type="InterPro" id="IPR050366">
    <property type="entry name" value="BP-dependent_transpt_permease"/>
</dbReference>
<keyword evidence="11" id="KW-1185">Reference proteome</keyword>
<evidence type="ECO:0000313" key="10">
    <source>
        <dbReference type="EMBL" id="OAR04901.1"/>
    </source>
</evidence>
<feature type="transmembrane region" description="Helical" evidence="7">
    <location>
        <begin position="41"/>
        <end position="63"/>
    </location>
</feature>
<evidence type="ECO:0000256" key="3">
    <source>
        <dbReference type="ARBA" id="ARBA00022475"/>
    </source>
</evidence>
<comment type="caution">
    <text evidence="10">The sequence shown here is derived from an EMBL/GenBank/DDBJ whole genome shotgun (WGS) entry which is preliminary data.</text>
</comment>
<gene>
    <name evidence="9" type="ORF">KM312_08090</name>
    <name evidence="10" type="ORF">SA87_09885</name>
</gene>
<feature type="transmembrane region" description="Helical" evidence="7">
    <location>
        <begin position="274"/>
        <end position="295"/>
    </location>
</feature>
<dbReference type="Pfam" id="PF12911">
    <property type="entry name" value="OppC_N"/>
    <property type="match status" value="1"/>
</dbReference>
<dbReference type="EMBL" id="JAHHQF010000061">
    <property type="protein sequence ID" value="MBT9282596.1"/>
    <property type="molecule type" value="Genomic_DNA"/>
</dbReference>
<dbReference type="EMBL" id="JXBB01000009">
    <property type="protein sequence ID" value="OAR04901.1"/>
    <property type="molecule type" value="Genomic_DNA"/>
</dbReference>
<evidence type="ECO:0000256" key="5">
    <source>
        <dbReference type="ARBA" id="ARBA00022989"/>
    </source>
</evidence>
<dbReference type="PROSITE" id="PS50928">
    <property type="entry name" value="ABC_TM1"/>
    <property type="match status" value="1"/>
</dbReference>
<dbReference type="RefSeq" id="WP_066199458.1">
    <property type="nucleotide sequence ID" value="NZ_CBCSAS010000016.1"/>
</dbReference>
<evidence type="ECO:0000259" key="8">
    <source>
        <dbReference type="PROSITE" id="PS50928"/>
    </source>
</evidence>
<dbReference type="Proteomes" id="UP000243024">
    <property type="component" value="Unassembled WGS sequence"/>
</dbReference>
<keyword evidence="3" id="KW-1003">Cell membrane</keyword>
<evidence type="ECO:0000256" key="7">
    <source>
        <dbReference type="RuleBase" id="RU363032"/>
    </source>
</evidence>
<dbReference type="Pfam" id="PF00528">
    <property type="entry name" value="BPD_transp_1"/>
    <property type="match status" value="1"/>
</dbReference>